<proteinExistence type="inferred from homology"/>
<dbReference type="OrthoDB" id="9784461at2"/>
<evidence type="ECO:0000259" key="8">
    <source>
        <dbReference type="Pfam" id="PF22740"/>
    </source>
</evidence>
<keyword evidence="3 4" id="KW-0342">GTP-binding</keyword>
<dbReference type="Pfam" id="PF03668">
    <property type="entry name" value="RapZ-like_N"/>
    <property type="match status" value="1"/>
</dbReference>
<feature type="domain" description="RapZ C-terminal" evidence="8">
    <location>
        <begin position="315"/>
        <end position="434"/>
    </location>
</feature>
<evidence type="ECO:0000259" key="6">
    <source>
        <dbReference type="Pfam" id="PF03668"/>
    </source>
</evidence>
<dbReference type="InterPro" id="IPR011104">
    <property type="entry name" value="Hpr_kin/Pase_C"/>
</dbReference>
<feature type="domain" description="RapZ-like N-terminal" evidence="6">
    <location>
        <begin position="157"/>
        <end position="309"/>
    </location>
</feature>
<dbReference type="RefSeq" id="WP_089958852.1">
    <property type="nucleotide sequence ID" value="NZ_FNAV01000006.1"/>
</dbReference>
<dbReference type="Pfam" id="PF22740">
    <property type="entry name" value="PapZ_C"/>
    <property type="match status" value="1"/>
</dbReference>
<dbReference type="InterPro" id="IPR053930">
    <property type="entry name" value="RapZ-like_N"/>
</dbReference>
<evidence type="ECO:0000256" key="1">
    <source>
        <dbReference type="ARBA" id="ARBA00022741"/>
    </source>
</evidence>
<dbReference type="Proteomes" id="UP000198994">
    <property type="component" value="Unassembled WGS sequence"/>
</dbReference>
<name>A0A1G7F139_9RHOB</name>
<keyword evidence="2 4" id="KW-0067">ATP-binding</keyword>
<dbReference type="SUPFAM" id="SSF52540">
    <property type="entry name" value="P-loop containing nucleoside triphosphate hydrolases"/>
    <property type="match status" value="1"/>
</dbReference>
<organism evidence="9 10">
    <name type="scientific">Salipiger thiooxidans</name>
    <dbReference type="NCBI Taxonomy" id="282683"/>
    <lineage>
        <taxon>Bacteria</taxon>
        <taxon>Pseudomonadati</taxon>
        <taxon>Pseudomonadota</taxon>
        <taxon>Alphaproteobacteria</taxon>
        <taxon>Rhodobacterales</taxon>
        <taxon>Roseobacteraceae</taxon>
        <taxon>Salipiger</taxon>
    </lineage>
</organism>
<accession>A0A1G7F139</accession>
<reference evidence="10" key="1">
    <citation type="submission" date="2016-10" db="EMBL/GenBank/DDBJ databases">
        <authorList>
            <person name="Varghese N."/>
            <person name="Submissions S."/>
        </authorList>
    </citation>
    <scope>NUCLEOTIDE SEQUENCE [LARGE SCALE GENOMIC DNA]</scope>
    <source>
        <strain evidence="10">DSM 10146</strain>
    </source>
</reference>
<dbReference type="STRING" id="282683.SAMN04488105_106189"/>
<feature type="domain" description="HPr kinase/phosphorylase C-terminal" evidence="7">
    <location>
        <begin position="6"/>
        <end position="81"/>
    </location>
</feature>
<keyword evidence="10" id="KW-1185">Reference proteome</keyword>
<gene>
    <name evidence="9" type="ORF">SAMN04488105_106189</name>
</gene>
<dbReference type="HAMAP" id="MF_00636">
    <property type="entry name" value="RapZ_like"/>
    <property type="match status" value="1"/>
</dbReference>
<dbReference type="GO" id="GO:0006109">
    <property type="term" value="P:regulation of carbohydrate metabolic process"/>
    <property type="evidence" value="ECO:0007669"/>
    <property type="project" value="InterPro"/>
</dbReference>
<evidence type="ECO:0000259" key="7">
    <source>
        <dbReference type="Pfam" id="PF07475"/>
    </source>
</evidence>
<dbReference type="GO" id="GO:0000155">
    <property type="term" value="F:phosphorelay sensor kinase activity"/>
    <property type="evidence" value="ECO:0007669"/>
    <property type="project" value="InterPro"/>
</dbReference>
<dbReference type="NCBIfam" id="NF003828">
    <property type="entry name" value="PRK05416.1"/>
    <property type="match status" value="1"/>
</dbReference>
<evidence type="ECO:0000256" key="4">
    <source>
        <dbReference type="HAMAP-Rule" id="MF_00636"/>
    </source>
</evidence>
<sequence>MSRTDTSVLHATAVAVAGNGLLIRGASGSGKSGLALEMMVRGAALVADDRVIVTARDGALWLSAPSPIAGLIEARGLGLLRATPARGPVRLVAVLDLDEPETDRLPQCREIMLQGQRIPLLHNSVHTSFPAALVQYLTSGRRDHGDMQDQPTGSQRVVLVTGPSGAGRSTAINVLEDIGFEAIDNIPLSLIPRLLDGGALARPVALGVDIRNRDFSVQGLLDLHRRLGSEAGIEAQLLFLDCSSEVLARRYSETRRRHPMAPEESYTQGIARETELLRDARDAADVLIDTSELSPHDLRAQIERGFGDDSGQMLAVSLHSFSYKRGLPHGLDWAFDCRFLDNPHWEPALRALTGLDAAVTEHVARDARFAPFIEKLVDLAEFVLPACKEEGKAHLTFGFGCTGGQHRSVTVTETVARALAERGWQVSTRHRELERRGMSVRAGQGEASGGRQA</sequence>
<dbReference type="SUPFAM" id="SSF53795">
    <property type="entry name" value="PEP carboxykinase-like"/>
    <property type="match status" value="1"/>
</dbReference>
<feature type="binding site" evidence="4">
    <location>
        <begin position="209"/>
        <end position="212"/>
    </location>
    <ligand>
        <name>GTP</name>
        <dbReference type="ChEBI" id="CHEBI:37565"/>
    </ligand>
</feature>
<dbReference type="CDD" id="cd01918">
    <property type="entry name" value="HprK_C"/>
    <property type="match status" value="1"/>
</dbReference>
<dbReference type="InterPro" id="IPR005337">
    <property type="entry name" value="RapZ-like"/>
</dbReference>
<dbReference type="EMBL" id="FNAV01000006">
    <property type="protein sequence ID" value="SDE69456.1"/>
    <property type="molecule type" value="Genomic_DNA"/>
</dbReference>
<dbReference type="Pfam" id="PF07475">
    <property type="entry name" value="Hpr_kinase_C"/>
    <property type="match status" value="1"/>
</dbReference>
<feature type="binding site" evidence="4">
    <location>
        <begin position="162"/>
        <end position="169"/>
    </location>
    <ligand>
        <name>ATP</name>
        <dbReference type="ChEBI" id="CHEBI:30616"/>
    </ligand>
</feature>
<dbReference type="PANTHER" id="PTHR30448:SF0">
    <property type="entry name" value="RNASE ADAPTER PROTEIN RAPZ"/>
    <property type="match status" value="1"/>
</dbReference>
<dbReference type="InterPro" id="IPR027417">
    <property type="entry name" value="P-loop_NTPase"/>
</dbReference>
<dbReference type="GO" id="GO:0005524">
    <property type="term" value="F:ATP binding"/>
    <property type="evidence" value="ECO:0007669"/>
    <property type="project" value="UniProtKB-UniRule"/>
</dbReference>
<dbReference type="InterPro" id="IPR053931">
    <property type="entry name" value="RapZ_C"/>
</dbReference>
<evidence type="ECO:0000256" key="5">
    <source>
        <dbReference type="SAM" id="MobiDB-lite"/>
    </source>
</evidence>
<protein>
    <submittedName>
        <fullName evidence="9">RNase adaptor protein for sRNA GlmZ degradation, contains a P-loop ATPase domain</fullName>
    </submittedName>
</protein>
<dbReference type="Gene3D" id="3.40.50.300">
    <property type="entry name" value="P-loop containing nucleotide triphosphate hydrolases"/>
    <property type="match status" value="2"/>
</dbReference>
<keyword evidence="1 4" id="KW-0547">Nucleotide-binding</keyword>
<evidence type="ECO:0000256" key="3">
    <source>
        <dbReference type="ARBA" id="ARBA00023134"/>
    </source>
</evidence>
<dbReference type="AlphaFoldDB" id="A0A1G7F139"/>
<dbReference type="GO" id="GO:0005525">
    <property type="term" value="F:GTP binding"/>
    <property type="evidence" value="ECO:0007669"/>
    <property type="project" value="UniProtKB-UniRule"/>
</dbReference>
<feature type="region of interest" description="Disordered" evidence="5">
    <location>
        <begin position="430"/>
        <end position="453"/>
    </location>
</feature>
<evidence type="ECO:0000256" key="2">
    <source>
        <dbReference type="ARBA" id="ARBA00022840"/>
    </source>
</evidence>
<dbReference type="PANTHER" id="PTHR30448">
    <property type="entry name" value="RNASE ADAPTER PROTEIN RAPZ"/>
    <property type="match status" value="1"/>
</dbReference>
<evidence type="ECO:0000313" key="9">
    <source>
        <dbReference type="EMBL" id="SDE69456.1"/>
    </source>
</evidence>
<evidence type="ECO:0000313" key="10">
    <source>
        <dbReference type="Proteomes" id="UP000198994"/>
    </source>
</evidence>